<reference evidence="2 3" key="1">
    <citation type="submission" date="2019-08" db="EMBL/GenBank/DDBJ databases">
        <title>The genome of the soybean aphid Biotype 1, its phylome, world population structure and adaptation to the North American continent.</title>
        <authorList>
            <person name="Giordano R."/>
            <person name="Donthu R.K."/>
            <person name="Hernandez A.G."/>
            <person name="Wright C.L."/>
            <person name="Zimin A.V."/>
        </authorList>
    </citation>
    <scope>NUCLEOTIDE SEQUENCE [LARGE SCALE GENOMIC DNA]</scope>
    <source>
        <tissue evidence="2">Whole aphids</tissue>
    </source>
</reference>
<keyword evidence="3" id="KW-1185">Reference proteome</keyword>
<organism evidence="2 3">
    <name type="scientific">Aphis glycines</name>
    <name type="common">Soybean aphid</name>
    <dbReference type="NCBI Taxonomy" id="307491"/>
    <lineage>
        <taxon>Eukaryota</taxon>
        <taxon>Metazoa</taxon>
        <taxon>Ecdysozoa</taxon>
        <taxon>Arthropoda</taxon>
        <taxon>Hexapoda</taxon>
        <taxon>Insecta</taxon>
        <taxon>Pterygota</taxon>
        <taxon>Neoptera</taxon>
        <taxon>Paraneoptera</taxon>
        <taxon>Hemiptera</taxon>
        <taxon>Sternorrhyncha</taxon>
        <taxon>Aphidomorpha</taxon>
        <taxon>Aphidoidea</taxon>
        <taxon>Aphididae</taxon>
        <taxon>Aphidini</taxon>
        <taxon>Aphis</taxon>
        <taxon>Aphis</taxon>
    </lineage>
</organism>
<evidence type="ECO:0000313" key="3">
    <source>
        <dbReference type="Proteomes" id="UP000475862"/>
    </source>
</evidence>
<gene>
    <name evidence="2" type="ORF">AGLY_003642</name>
</gene>
<dbReference type="AlphaFoldDB" id="A0A6G0TZA6"/>
<name>A0A6G0TZA6_APHGL</name>
<dbReference type="EMBL" id="VYZN01000012">
    <property type="protein sequence ID" value="KAE9541651.1"/>
    <property type="molecule type" value="Genomic_DNA"/>
</dbReference>
<evidence type="ECO:0000313" key="2">
    <source>
        <dbReference type="EMBL" id="KAE9541651.1"/>
    </source>
</evidence>
<feature type="transmembrane region" description="Helical" evidence="1">
    <location>
        <begin position="64"/>
        <end position="84"/>
    </location>
</feature>
<sequence length="226" mass="26026">MADSSRVESAVMIILCLLNKSIVKLDSKTVLLFLLKVHFFLQSNEHTWMDLSQFDSYICFFKRLIINSFLLLLFVPITICSFALSNSTSICLITFSQTSRQTSIHAFKRSSLTARFDLNCIASFSINSCLFNLLSRVATLFSKTSYNFLKHFHSGILLKRVLFLSWREAISARALTNSCFIRRDSHDSCKSGLQERRRLFDNNKESFEEIMLQSTNVIASDCYPKY</sequence>
<dbReference type="Proteomes" id="UP000475862">
    <property type="component" value="Unassembled WGS sequence"/>
</dbReference>
<accession>A0A6G0TZA6</accession>
<proteinExistence type="predicted"/>
<comment type="caution">
    <text evidence="2">The sequence shown here is derived from an EMBL/GenBank/DDBJ whole genome shotgun (WGS) entry which is preliminary data.</text>
</comment>
<protein>
    <submittedName>
        <fullName evidence="2">Uncharacterized protein</fullName>
    </submittedName>
</protein>
<evidence type="ECO:0000256" key="1">
    <source>
        <dbReference type="SAM" id="Phobius"/>
    </source>
</evidence>
<keyword evidence="1" id="KW-0812">Transmembrane</keyword>
<feature type="non-terminal residue" evidence="2">
    <location>
        <position position="226"/>
    </location>
</feature>
<keyword evidence="1" id="KW-1133">Transmembrane helix</keyword>
<keyword evidence="1" id="KW-0472">Membrane</keyword>